<name>A0A8K1FLT0_PYTOL</name>
<feature type="domain" description="WRKY19-like zinc finger" evidence="2">
    <location>
        <begin position="99"/>
        <end position="120"/>
    </location>
</feature>
<evidence type="ECO:0000256" key="1">
    <source>
        <dbReference type="SAM" id="MobiDB-lite"/>
    </source>
</evidence>
<comment type="caution">
    <text evidence="3">The sequence shown here is derived from an EMBL/GenBank/DDBJ whole genome shotgun (WGS) entry which is preliminary data.</text>
</comment>
<feature type="domain" description="WRKY19-like zinc finger" evidence="2">
    <location>
        <begin position="121"/>
        <end position="144"/>
    </location>
</feature>
<dbReference type="OrthoDB" id="158652at2759"/>
<dbReference type="AlphaFoldDB" id="A0A8K1FLT0"/>
<accession>A0A8K1FLT0</accession>
<dbReference type="Pfam" id="PF24906">
    <property type="entry name" value="Zf_WRKY19"/>
    <property type="match status" value="4"/>
</dbReference>
<organism evidence="3 4">
    <name type="scientific">Pythium oligandrum</name>
    <name type="common">Mycoparasitic fungus</name>
    <dbReference type="NCBI Taxonomy" id="41045"/>
    <lineage>
        <taxon>Eukaryota</taxon>
        <taxon>Sar</taxon>
        <taxon>Stramenopiles</taxon>
        <taxon>Oomycota</taxon>
        <taxon>Peronosporomycetes</taxon>
        <taxon>Pythiales</taxon>
        <taxon>Pythiaceae</taxon>
        <taxon>Pythium</taxon>
    </lineage>
</organism>
<gene>
    <name evidence="3" type="ORF">Poli38472_006048</name>
</gene>
<dbReference type="EMBL" id="SPLM01000002">
    <property type="protein sequence ID" value="TMW68580.1"/>
    <property type="molecule type" value="Genomic_DNA"/>
</dbReference>
<evidence type="ECO:0000313" key="3">
    <source>
        <dbReference type="EMBL" id="TMW68580.1"/>
    </source>
</evidence>
<feature type="domain" description="WRKY19-like zinc finger" evidence="2">
    <location>
        <begin position="73"/>
        <end position="96"/>
    </location>
</feature>
<evidence type="ECO:0000259" key="2">
    <source>
        <dbReference type="Pfam" id="PF24906"/>
    </source>
</evidence>
<feature type="compositionally biased region" description="Acidic residues" evidence="1">
    <location>
        <begin position="1"/>
        <end position="11"/>
    </location>
</feature>
<proteinExistence type="predicted"/>
<protein>
    <recommendedName>
        <fullName evidence="2">WRKY19-like zinc finger domain-containing protein</fullName>
    </recommendedName>
</protein>
<reference evidence="3" key="1">
    <citation type="submission" date="2019-03" db="EMBL/GenBank/DDBJ databases">
        <title>Long read genome sequence of the mycoparasitic Pythium oligandrum ATCC 38472 isolated from sugarbeet rhizosphere.</title>
        <authorList>
            <person name="Gaulin E."/>
        </authorList>
    </citation>
    <scope>NUCLEOTIDE SEQUENCE</scope>
    <source>
        <strain evidence="3">ATCC 38472_TT</strain>
    </source>
</reference>
<dbReference type="PANTHER" id="PTHR31827:SF1">
    <property type="entry name" value="EMB|CAB89363.1"/>
    <property type="match status" value="1"/>
</dbReference>
<feature type="region of interest" description="Disordered" evidence="1">
    <location>
        <begin position="1"/>
        <end position="42"/>
    </location>
</feature>
<dbReference type="PANTHER" id="PTHR31827">
    <property type="entry name" value="EMB|CAB89363.1"/>
    <property type="match status" value="1"/>
</dbReference>
<keyword evidence="4" id="KW-1185">Reference proteome</keyword>
<dbReference type="InterPro" id="IPR056866">
    <property type="entry name" value="Znf_WRKY19"/>
</dbReference>
<sequence>MPSTSESDELTELSTGGPDEDSAAPSDIGVVNTPSRDAQPVRMRKVRRSRICRVDECTRYVVYNGLCISHGGGRQCAVDGCTSSAKSQGVCWKHGGSTKCSIEGCQNRAKSRGLCWSHGGGRKCKVDECIKTAVSNGLCWAHGGGKRCIIQNCKKPACERNRNLCVTHAGERLGEM</sequence>
<evidence type="ECO:0000313" key="4">
    <source>
        <dbReference type="Proteomes" id="UP000794436"/>
    </source>
</evidence>
<feature type="domain" description="WRKY19-like zinc finger" evidence="2">
    <location>
        <begin position="50"/>
        <end position="72"/>
    </location>
</feature>
<dbReference type="Proteomes" id="UP000794436">
    <property type="component" value="Unassembled WGS sequence"/>
</dbReference>